<name>A0A254N792_9BURK</name>
<dbReference type="Proteomes" id="UP000197446">
    <property type="component" value="Unassembled WGS sequence"/>
</dbReference>
<comment type="caution">
    <text evidence="1">The sequence shown here is derived from an EMBL/GenBank/DDBJ whole genome shotgun (WGS) entry which is preliminary data.</text>
</comment>
<reference evidence="1 2" key="1">
    <citation type="journal article" date="2007" name="Int. J. Syst. Evol. Microbiol.">
        <title>Description of Pelomonas aquatica sp. nov. and Pelomonas puraquae sp. nov., isolated from industrial and haemodialysis water.</title>
        <authorList>
            <person name="Gomila M."/>
            <person name="Bowien B."/>
            <person name="Falsen E."/>
            <person name="Moore E.R."/>
            <person name="Lalucat J."/>
        </authorList>
    </citation>
    <scope>NUCLEOTIDE SEQUENCE [LARGE SCALE GENOMIC DNA]</scope>
    <source>
        <strain evidence="1 2">CCUG 52769</strain>
    </source>
</reference>
<dbReference type="EMBL" id="NISI01000005">
    <property type="protein sequence ID" value="OWR03424.1"/>
    <property type="molecule type" value="Genomic_DNA"/>
</dbReference>
<dbReference type="AlphaFoldDB" id="A0A254N792"/>
<protein>
    <submittedName>
        <fullName evidence="1">Uncharacterized protein</fullName>
    </submittedName>
</protein>
<dbReference type="RefSeq" id="WP_088483660.1">
    <property type="nucleotide sequence ID" value="NZ_JBCNLH010000014.1"/>
</dbReference>
<evidence type="ECO:0000313" key="1">
    <source>
        <dbReference type="EMBL" id="OWR03424.1"/>
    </source>
</evidence>
<gene>
    <name evidence="1" type="ORF">CDO81_13050</name>
</gene>
<keyword evidence="2" id="KW-1185">Reference proteome</keyword>
<evidence type="ECO:0000313" key="2">
    <source>
        <dbReference type="Proteomes" id="UP000197446"/>
    </source>
</evidence>
<sequence>MNNPSDTLAATAAMVSTVNSSHAPGLRPVVDHDTATAALREAQVELYCGHDAAAMTALREARRALSGLPSEAAALATMESAAWHIRRHESREAQRDMALAHQLLA</sequence>
<organism evidence="1 2">
    <name type="scientific">Roseateles puraquae</name>
    <dbReference type="NCBI Taxonomy" id="431059"/>
    <lineage>
        <taxon>Bacteria</taxon>
        <taxon>Pseudomonadati</taxon>
        <taxon>Pseudomonadota</taxon>
        <taxon>Betaproteobacteria</taxon>
        <taxon>Burkholderiales</taxon>
        <taxon>Sphaerotilaceae</taxon>
        <taxon>Roseateles</taxon>
    </lineage>
</organism>
<proteinExistence type="predicted"/>
<accession>A0A254N792</accession>